<dbReference type="Proteomes" id="UP001418222">
    <property type="component" value="Unassembled WGS sequence"/>
</dbReference>
<sequence>MGGTLKRGGSGLSLPWAPAGADRPRVSLPASPMEGPAGICLESRSATGSGAWDHGVRIDRLELGGHLAGTKDVYIDGATKVGGCLERRPREDPLTRLSHSWQGCRLIRWLEVTWRGDTEQTR</sequence>
<accession>A0AAP0BH86</accession>
<protein>
    <submittedName>
        <fullName evidence="2">Uncharacterized protein</fullName>
    </submittedName>
</protein>
<evidence type="ECO:0000256" key="1">
    <source>
        <dbReference type="SAM" id="MobiDB-lite"/>
    </source>
</evidence>
<organism evidence="2 3">
    <name type="scientific">Platanthera zijinensis</name>
    <dbReference type="NCBI Taxonomy" id="2320716"/>
    <lineage>
        <taxon>Eukaryota</taxon>
        <taxon>Viridiplantae</taxon>
        <taxon>Streptophyta</taxon>
        <taxon>Embryophyta</taxon>
        <taxon>Tracheophyta</taxon>
        <taxon>Spermatophyta</taxon>
        <taxon>Magnoliopsida</taxon>
        <taxon>Liliopsida</taxon>
        <taxon>Asparagales</taxon>
        <taxon>Orchidaceae</taxon>
        <taxon>Orchidoideae</taxon>
        <taxon>Orchideae</taxon>
        <taxon>Orchidinae</taxon>
        <taxon>Platanthera</taxon>
    </lineage>
</organism>
<reference evidence="2 3" key="1">
    <citation type="journal article" date="2022" name="Nat. Plants">
        <title>Genomes of leafy and leafless Platanthera orchids illuminate the evolution of mycoheterotrophy.</title>
        <authorList>
            <person name="Li M.H."/>
            <person name="Liu K.W."/>
            <person name="Li Z."/>
            <person name="Lu H.C."/>
            <person name="Ye Q.L."/>
            <person name="Zhang D."/>
            <person name="Wang J.Y."/>
            <person name="Li Y.F."/>
            <person name="Zhong Z.M."/>
            <person name="Liu X."/>
            <person name="Yu X."/>
            <person name="Liu D.K."/>
            <person name="Tu X.D."/>
            <person name="Liu B."/>
            <person name="Hao Y."/>
            <person name="Liao X.Y."/>
            <person name="Jiang Y.T."/>
            <person name="Sun W.H."/>
            <person name="Chen J."/>
            <person name="Chen Y.Q."/>
            <person name="Ai Y."/>
            <person name="Zhai J.W."/>
            <person name="Wu S.S."/>
            <person name="Zhou Z."/>
            <person name="Hsiao Y.Y."/>
            <person name="Wu W.L."/>
            <person name="Chen Y.Y."/>
            <person name="Lin Y.F."/>
            <person name="Hsu J.L."/>
            <person name="Li C.Y."/>
            <person name="Wang Z.W."/>
            <person name="Zhao X."/>
            <person name="Zhong W.Y."/>
            <person name="Ma X.K."/>
            <person name="Ma L."/>
            <person name="Huang J."/>
            <person name="Chen G.Z."/>
            <person name="Huang M.Z."/>
            <person name="Huang L."/>
            <person name="Peng D.H."/>
            <person name="Luo Y.B."/>
            <person name="Zou S.Q."/>
            <person name="Chen S.P."/>
            <person name="Lan S."/>
            <person name="Tsai W.C."/>
            <person name="Van de Peer Y."/>
            <person name="Liu Z.J."/>
        </authorList>
    </citation>
    <scope>NUCLEOTIDE SEQUENCE [LARGE SCALE GENOMIC DNA]</scope>
    <source>
        <strain evidence="2">Lor287</strain>
    </source>
</reference>
<feature type="region of interest" description="Disordered" evidence="1">
    <location>
        <begin position="1"/>
        <end position="34"/>
    </location>
</feature>
<feature type="compositionally biased region" description="Gly residues" evidence="1">
    <location>
        <begin position="1"/>
        <end position="11"/>
    </location>
</feature>
<evidence type="ECO:0000313" key="2">
    <source>
        <dbReference type="EMBL" id="KAK8938579.1"/>
    </source>
</evidence>
<name>A0AAP0BH86_9ASPA</name>
<evidence type="ECO:0000313" key="3">
    <source>
        <dbReference type="Proteomes" id="UP001418222"/>
    </source>
</evidence>
<comment type="caution">
    <text evidence="2">The sequence shown here is derived from an EMBL/GenBank/DDBJ whole genome shotgun (WGS) entry which is preliminary data.</text>
</comment>
<proteinExistence type="predicted"/>
<dbReference type="AlphaFoldDB" id="A0AAP0BH86"/>
<dbReference type="EMBL" id="JBBWWQ010000009">
    <property type="protein sequence ID" value="KAK8938579.1"/>
    <property type="molecule type" value="Genomic_DNA"/>
</dbReference>
<keyword evidence="3" id="KW-1185">Reference proteome</keyword>
<gene>
    <name evidence="2" type="ORF">KSP39_PZI011687</name>
</gene>